<dbReference type="Gene3D" id="1.20.1070.10">
    <property type="entry name" value="Rhodopsin 7-helix transmembrane proteins"/>
    <property type="match status" value="1"/>
</dbReference>
<evidence type="ECO:0000256" key="14">
    <source>
        <dbReference type="ARBA" id="ARBA00023180"/>
    </source>
</evidence>
<keyword evidence="6 18" id="KW-0812">Transmembrane</keyword>
<keyword evidence="14" id="KW-0325">Glycoprotein</keyword>
<evidence type="ECO:0000256" key="5">
    <source>
        <dbReference type="ARBA" id="ARBA00022553"/>
    </source>
</evidence>
<dbReference type="EMBL" id="WNYA01000136">
    <property type="protein sequence ID" value="KAG8549774.1"/>
    <property type="molecule type" value="Genomic_DNA"/>
</dbReference>
<evidence type="ECO:0000259" key="21">
    <source>
        <dbReference type="PROSITE" id="PS50262"/>
    </source>
</evidence>
<dbReference type="Pfam" id="PF00001">
    <property type="entry name" value="7tm_1"/>
    <property type="match status" value="1"/>
</dbReference>
<evidence type="ECO:0000256" key="3">
    <source>
        <dbReference type="ARBA" id="ARBA00022028"/>
    </source>
</evidence>
<dbReference type="CDD" id="cd15958">
    <property type="entry name" value="7tmA_Beta1_AR"/>
    <property type="match status" value="1"/>
</dbReference>
<keyword evidence="7" id="KW-0967">Endosome</keyword>
<dbReference type="GO" id="GO:0005769">
    <property type="term" value="C:early endosome"/>
    <property type="evidence" value="ECO:0007669"/>
    <property type="project" value="UniProtKB-SubCell"/>
</dbReference>
<dbReference type="SMART" id="SM01381">
    <property type="entry name" value="7TM_GPCR_Srsx"/>
    <property type="match status" value="1"/>
</dbReference>
<dbReference type="PROSITE" id="PS00237">
    <property type="entry name" value="G_PROTEIN_RECEP_F1_1"/>
    <property type="match status" value="1"/>
</dbReference>
<keyword evidence="10 20" id="KW-0472">Membrane</keyword>
<evidence type="ECO:0000256" key="18">
    <source>
        <dbReference type="RuleBase" id="RU000688"/>
    </source>
</evidence>
<evidence type="ECO:0000256" key="4">
    <source>
        <dbReference type="ARBA" id="ARBA00022475"/>
    </source>
</evidence>
<evidence type="ECO:0000313" key="22">
    <source>
        <dbReference type="EMBL" id="KAG8549774.1"/>
    </source>
</evidence>
<sequence length="382" mass="43244">MGESWVPPDCRNRSSPPGPIPSVPEMSPQWTIGMAFLMTSIIFLILMGNIMVIVAIAKNQRLQTLTNVFITSLACADLIMGLFVVPLGATLVVSGTWLYGSIFCEFWTSVDVLCVTASIETLCVIAIDRYIAITSPFRYQSLLTKARAKAIVCTVWAISALVSFLPIMMHWWRDTDDPEALSCYQDPGCCDFVTNRAYAIASSIISFYIPLVVMIFVYFRVFKEAKKQMKKIDRCEGRFHHQQQTLSHARSSRRRLSKMLVAKEQKALKTLGIIMGTFTLCWLPFFLANIVNVFYRNLIPDKLFLFLNWLGYVNSIFNPIIYCRSPDFRRAFKRLLCCLKKVDRRLHAAGDLSRHSAGFDTTALATWSECNGTSTQQSLDPT</sequence>
<dbReference type="GO" id="GO:0002025">
    <property type="term" value="P:norepinephrine-epinephrine-mediated vasodilation involved in regulation of systemic arterial blood pressure"/>
    <property type="evidence" value="ECO:0007669"/>
    <property type="project" value="TreeGrafter"/>
</dbReference>
<feature type="domain" description="G-protein coupled receptors family 1 profile" evidence="21">
    <location>
        <begin position="48"/>
        <end position="322"/>
    </location>
</feature>
<dbReference type="GO" id="GO:0043410">
    <property type="term" value="P:positive regulation of MAPK cascade"/>
    <property type="evidence" value="ECO:0007669"/>
    <property type="project" value="TreeGrafter"/>
</dbReference>
<feature type="transmembrane region" description="Helical" evidence="20">
    <location>
        <begin position="303"/>
        <end position="323"/>
    </location>
</feature>
<dbReference type="InterPro" id="IPR000276">
    <property type="entry name" value="GPCR_Rhodpsn"/>
</dbReference>
<reference evidence="22" key="1">
    <citation type="thesis" date="2020" institute="ProQuest LLC" country="789 East Eisenhower Parkway, Ann Arbor, MI, USA">
        <title>Comparative Genomics and Chromosome Evolution.</title>
        <authorList>
            <person name="Mudd A.B."/>
        </authorList>
    </citation>
    <scope>NUCLEOTIDE SEQUENCE</scope>
    <source>
        <strain evidence="22">237g6f4</strain>
        <tissue evidence="22">Blood</tissue>
    </source>
</reference>
<evidence type="ECO:0000256" key="7">
    <source>
        <dbReference type="ARBA" id="ARBA00022753"/>
    </source>
</evidence>
<dbReference type="PRINTS" id="PR00237">
    <property type="entry name" value="GPCRRHODOPSN"/>
</dbReference>
<dbReference type="AlphaFoldDB" id="A0AAV6ZK40"/>
<evidence type="ECO:0000256" key="2">
    <source>
        <dbReference type="ARBA" id="ARBA00004651"/>
    </source>
</evidence>
<evidence type="ECO:0000256" key="6">
    <source>
        <dbReference type="ARBA" id="ARBA00022692"/>
    </source>
</evidence>
<dbReference type="PROSITE" id="PS50262">
    <property type="entry name" value="G_PROTEIN_RECEP_F1_2"/>
    <property type="match status" value="1"/>
</dbReference>
<feature type="transmembrane region" description="Helical" evidence="20">
    <location>
        <begin position="197"/>
        <end position="221"/>
    </location>
</feature>
<dbReference type="PRINTS" id="PR01103">
    <property type="entry name" value="ADRENERGICR"/>
</dbReference>
<feature type="region of interest" description="Disordered" evidence="19">
    <location>
        <begin position="1"/>
        <end position="22"/>
    </location>
</feature>
<keyword evidence="4" id="KW-1003">Cell membrane</keyword>
<accession>A0AAV6ZK40</accession>
<evidence type="ECO:0000256" key="8">
    <source>
        <dbReference type="ARBA" id="ARBA00022989"/>
    </source>
</evidence>
<feature type="transmembrane region" description="Helical" evidence="20">
    <location>
        <begin position="78"/>
        <end position="100"/>
    </location>
</feature>
<dbReference type="GO" id="GO:0045823">
    <property type="term" value="P:positive regulation of heart contraction"/>
    <property type="evidence" value="ECO:0007669"/>
    <property type="project" value="InterPro"/>
</dbReference>
<evidence type="ECO:0000256" key="17">
    <source>
        <dbReference type="ARBA" id="ARBA00032462"/>
    </source>
</evidence>
<feature type="transmembrane region" description="Helical" evidence="20">
    <location>
        <begin position="32"/>
        <end position="57"/>
    </location>
</feature>
<keyword evidence="11" id="KW-0564">Palmitate</keyword>
<evidence type="ECO:0000256" key="13">
    <source>
        <dbReference type="ARBA" id="ARBA00023170"/>
    </source>
</evidence>
<dbReference type="SUPFAM" id="SSF81321">
    <property type="entry name" value="Family A G protein-coupled receptor-like"/>
    <property type="match status" value="1"/>
</dbReference>
<comment type="similarity">
    <text evidence="18">Belongs to the G-protein coupled receptor 1 family.</text>
</comment>
<evidence type="ECO:0000256" key="9">
    <source>
        <dbReference type="ARBA" id="ARBA00023040"/>
    </source>
</evidence>
<dbReference type="InterPro" id="IPR002233">
    <property type="entry name" value="ADR_fam"/>
</dbReference>
<dbReference type="PANTHER" id="PTHR24248">
    <property type="entry name" value="ADRENERGIC RECEPTOR-RELATED G-PROTEIN COUPLED RECEPTOR"/>
    <property type="match status" value="1"/>
</dbReference>
<evidence type="ECO:0000256" key="15">
    <source>
        <dbReference type="ARBA" id="ARBA00023224"/>
    </source>
</evidence>
<evidence type="ECO:0000256" key="20">
    <source>
        <dbReference type="SAM" id="Phobius"/>
    </source>
</evidence>
<evidence type="ECO:0000256" key="11">
    <source>
        <dbReference type="ARBA" id="ARBA00023139"/>
    </source>
</evidence>
<feature type="transmembrane region" description="Helical" evidence="20">
    <location>
        <begin position="106"/>
        <end position="127"/>
    </location>
</feature>
<keyword evidence="5" id="KW-0597">Phosphoprotein</keyword>
<proteinExistence type="inferred from homology"/>
<keyword evidence="8 20" id="KW-1133">Transmembrane helix</keyword>
<dbReference type="InterPro" id="IPR000507">
    <property type="entry name" value="ADRB1_rcpt"/>
</dbReference>
<evidence type="ECO:0000313" key="23">
    <source>
        <dbReference type="Proteomes" id="UP000824782"/>
    </source>
</evidence>
<keyword evidence="9 18" id="KW-0297">G-protein coupled receptor</keyword>
<feature type="transmembrane region" description="Helical" evidence="20">
    <location>
        <begin position="148"/>
        <end position="172"/>
    </location>
</feature>
<dbReference type="Proteomes" id="UP000824782">
    <property type="component" value="Unassembled WGS sequence"/>
</dbReference>
<dbReference type="PRINTS" id="PR00561">
    <property type="entry name" value="ADRENRGCB1AR"/>
</dbReference>
<evidence type="ECO:0000256" key="10">
    <source>
        <dbReference type="ARBA" id="ARBA00023136"/>
    </source>
</evidence>
<name>A0AAV6ZK40_ENGPU</name>
<evidence type="ECO:0000256" key="16">
    <source>
        <dbReference type="ARBA" id="ARBA00023288"/>
    </source>
</evidence>
<evidence type="ECO:0000256" key="1">
    <source>
        <dbReference type="ARBA" id="ARBA00004412"/>
    </source>
</evidence>
<evidence type="ECO:0000256" key="19">
    <source>
        <dbReference type="SAM" id="MobiDB-lite"/>
    </source>
</evidence>
<comment type="subcellular location">
    <subcellularLocation>
        <location evidence="2">Cell membrane</location>
        <topology evidence="2">Multi-pass membrane protein</topology>
    </subcellularLocation>
    <subcellularLocation>
        <location evidence="1">Early endosome</location>
    </subcellularLocation>
</comment>
<dbReference type="PANTHER" id="PTHR24248:SF54">
    <property type="entry name" value="BETA-1 ADRENERGIC RECEPTOR"/>
    <property type="match status" value="1"/>
</dbReference>
<comment type="caution">
    <text evidence="22">The sequence shown here is derived from an EMBL/GenBank/DDBJ whole genome shotgun (WGS) entry which is preliminary data.</text>
</comment>
<organism evidence="22 23">
    <name type="scientific">Engystomops pustulosus</name>
    <name type="common">Tungara frog</name>
    <name type="synonym">Physalaemus pustulosus</name>
    <dbReference type="NCBI Taxonomy" id="76066"/>
    <lineage>
        <taxon>Eukaryota</taxon>
        <taxon>Metazoa</taxon>
        <taxon>Chordata</taxon>
        <taxon>Craniata</taxon>
        <taxon>Vertebrata</taxon>
        <taxon>Euteleostomi</taxon>
        <taxon>Amphibia</taxon>
        <taxon>Batrachia</taxon>
        <taxon>Anura</taxon>
        <taxon>Neobatrachia</taxon>
        <taxon>Hyloidea</taxon>
        <taxon>Leptodactylidae</taxon>
        <taxon>Leiuperinae</taxon>
        <taxon>Engystomops</taxon>
    </lineage>
</organism>
<keyword evidence="16" id="KW-0449">Lipoprotein</keyword>
<evidence type="ECO:0000256" key="12">
    <source>
        <dbReference type="ARBA" id="ARBA00023157"/>
    </source>
</evidence>
<feature type="transmembrane region" description="Helical" evidence="20">
    <location>
        <begin position="267"/>
        <end position="291"/>
    </location>
</feature>
<keyword evidence="15 18" id="KW-0807">Transducer</keyword>
<dbReference type="GO" id="GO:0004940">
    <property type="term" value="F:beta1-adrenergic receptor activity"/>
    <property type="evidence" value="ECO:0007669"/>
    <property type="project" value="InterPro"/>
</dbReference>
<keyword evidence="13 18" id="KW-0675">Receptor</keyword>
<dbReference type="GO" id="GO:0005886">
    <property type="term" value="C:plasma membrane"/>
    <property type="evidence" value="ECO:0007669"/>
    <property type="project" value="UniProtKB-SubCell"/>
</dbReference>
<gene>
    <name evidence="22" type="ORF">GDO81_019795</name>
</gene>
<dbReference type="GO" id="GO:0071880">
    <property type="term" value="P:adenylate cyclase-activating adrenergic receptor signaling pathway"/>
    <property type="evidence" value="ECO:0007669"/>
    <property type="project" value="TreeGrafter"/>
</dbReference>
<keyword evidence="23" id="KW-1185">Reference proteome</keyword>
<protein>
    <recommendedName>
        <fullName evidence="3">Beta-1 adrenergic receptor</fullName>
    </recommendedName>
    <alternativeName>
        <fullName evidence="17">Beta-1 adrenoreceptor</fullName>
    </alternativeName>
</protein>
<keyword evidence="12" id="KW-1015">Disulfide bond</keyword>
<dbReference type="InterPro" id="IPR017452">
    <property type="entry name" value="GPCR_Rhodpsn_7TM"/>
</dbReference>
<dbReference type="FunFam" id="1.20.1070.10:FF:000057">
    <property type="entry name" value="Beta-1 adrenergic receptor"/>
    <property type="match status" value="1"/>
</dbReference>